<dbReference type="RefSeq" id="WP_405147283.1">
    <property type="nucleotide sequence ID" value="NZ_CP109527.1"/>
</dbReference>
<organism evidence="1 2">
    <name type="scientific">Nocardia salmonicida</name>
    <dbReference type="NCBI Taxonomy" id="53431"/>
    <lineage>
        <taxon>Bacteria</taxon>
        <taxon>Bacillati</taxon>
        <taxon>Actinomycetota</taxon>
        <taxon>Actinomycetes</taxon>
        <taxon>Mycobacteriales</taxon>
        <taxon>Nocardiaceae</taxon>
        <taxon>Nocardia</taxon>
    </lineage>
</organism>
<name>A0ABZ1N4M3_9NOCA</name>
<dbReference type="EMBL" id="CP109527">
    <property type="protein sequence ID" value="WTY34930.1"/>
    <property type="molecule type" value="Genomic_DNA"/>
</dbReference>
<sequence length="136" mass="14086">MLSLIGIGAVIKSSLNPIELAVCVGHAGEISPATVAGFTRQVDEFARSIRRPSAFAVKGSACAVAALISDRVHPASFGAVTNKAMSYGTVVVPAVIDLGNRQMMIAQNTPVLGFAMWSTVRGKAGMYLPDPRAVSG</sequence>
<evidence type="ECO:0000313" key="1">
    <source>
        <dbReference type="EMBL" id="WTY34930.1"/>
    </source>
</evidence>
<keyword evidence="2" id="KW-1185">Reference proteome</keyword>
<gene>
    <name evidence="1" type="ORF">OG308_27010</name>
</gene>
<dbReference type="Proteomes" id="UP001621418">
    <property type="component" value="Chromosome"/>
</dbReference>
<evidence type="ECO:0000313" key="2">
    <source>
        <dbReference type="Proteomes" id="UP001621418"/>
    </source>
</evidence>
<protein>
    <submittedName>
        <fullName evidence="1">Uncharacterized protein</fullName>
    </submittedName>
</protein>
<reference evidence="1 2" key="1">
    <citation type="submission" date="2022-10" db="EMBL/GenBank/DDBJ databases">
        <title>The complete genomes of actinobacterial strains from the NBC collection.</title>
        <authorList>
            <person name="Joergensen T.S."/>
            <person name="Alvarez Arevalo M."/>
            <person name="Sterndorff E.B."/>
            <person name="Faurdal D."/>
            <person name="Vuksanovic O."/>
            <person name="Mourched A.-S."/>
            <person name="Charusanti P."/>
            <person name="Shaw S."/>
            <person name="Blin K."/>
            <person name="Weber T."/>
        </authorList>
    </citation>
    <scope>NUCLEOTIDE SEQUENCE [LARGE SCALE GENOMIC DNA]</scope>
    <source>
        <strain evidence="1 2">NBC_01413</strain>
    </source>
</reference>
<accession>A0ABZ1N4M3</accession>
<proteinExistence type="predicted"/>